<comment type="caution">
    <text evidence="18">The sequence shown here is derived from an EMBL/GenBank/DDBJ whole genome shotgun (WGS) entry which is preliminary data.</text>
</comment>
<evidence type="ECO:0000256" key="11">
    <source>
        <dbReference type="ARBA" id="ARBA00031691"/>
    </source>
</evidence>
<dbReference type="InterPro" id="IPR001917">
    <property type="entry name" value="Aminotrans_II_pyridoxalP_BS"/>
</dbReference>
<evidence type="ECO:0000256" key="3">
    <source>
        <dbReference type="ARBA" id="ARBA00008392"/>
    </source>
</evidence>
<dbReference type="Gene3D" id="3.90.1150.10">
    <property type="entry name" value="Aspartate Aminotransferase, domain 1"/>
    <property type="match status" value="1"/>
</dbReference>
<dbReference type="InterPro" id="IPR015424">
    <property type="entry name" value="PyrdxlP-dep_Trfase"/>
</dbReference>
<dbReference type="InterPro" id="IPR010961">
    <property type="entry name" value="4pyrrol_synth_NH2levulA_synth"/>
</dbReference>
<dbReference type="AlphaFoldDB" id="A0A429XKU6"/>
<dbReference type="NCBIfam" id="TIGR01821">
    <property type="entry name" value="5aminolev_synth"/>
    <property type="match status" value="1"/>
</dbReference>
<comment type="catalytic activity">
    <reaction evidence="14 16">
        <text>succinyl-CoA + glycine + H(+) = 5-aminolevulinate + CO2 + CoA</text>
        <dbReference type="Rhea" id="RHEA:12921"/>
        <dbReference type="ChEBI" id="CHEBI:15378"/>
        <dbReference type="ChEBI" id="CHEBI:16526"/>
        <dbReference type="ChEBI" id="CHEBI:57287"/>
        <dbReference type="ChEBI" id="CHEBI:57292"/>
        <dbReference type="ChEBI" id="CHEBI:57305"/>
        <dbReference type="ChEBI" id="CHEBI:356416"/>
        <dbReference type="EC" id="2.3.1.37"/>
    </reaction>
</comment>
<evidence type="ECO:0000259" key="17">
    <source>
        <dbReference type="Pfam" id="PF00155"/>
    </source>
</evidence>
<evidence type="ECO:0000256" key="10">
    <source>
        <dbReference type="ARBA" id="ARBA00023315"/>
    </source>
</evidence>
<dbReference type="PROSITE" id="PS00599">
    <property type="entry name" value="AA_TRANSFER_CLASS_2"/>
    <property type="match status" value="1"/>
</dbReference>
<dbReference type="GO" id="GO:0030170">
    <property type="term" value="F:pyridoxal phosphate binding"/>
    <property type="evidence" value="ECO:0007669"/>
    <property type="project" value="UniProtKB-UniRule"/>
</dbReference>
<proteinExistence type="inferred from homology"/>
<keyword evidence="10 16" id="KW-0012">Acyltransferase</keyword>
<evidence type="ECO:0000256" key="16">
    <source>
        <dbReference type="RuleBase" id="RU910713"/>
    </source>
</evidence>
<evidence type="ECO:0000256" key="12">
    <source>
        <dbReference type="ARBA" id="ARBA00031945"/>
    </source>
</evidence>
<dbReference type="Pfam" id="PF00155">
    <property type="entry name" value="Aminotran_1_2"/>
    <property type="match status" value="1"/>
</dbReference>
<feature type="domain" description="Aminotransferase class I/classII large" evidence="17">
    <location>
        <begin position="46"/>
        <end position="386"/>
    </location>
</feature>
<dbReference type="EMBL" id="RXFM01000039">
    <property type="protein sequence ID" value="RST66786.1"/>
    <property type="molecule type" value="Genomic_DNA"/>
</dbReference>
<dbReference type="PANTHER" id="PTHR13693:SF102">
    <property type="entry name" value="2-AMINO-3-KETOBUTYRATE COENZYME A LIGASE, MITOCHONDRIAL"/>
    <property type="match status" value="1"/>
</dbReference>
<evidence type="ECO:0000256" key="6">
    <source>
        <dbReference type="ARBA" id="ARBA00017999"/>
    </source>
</evidence>
<evidence type="ECO:0000256" key="13">
    <source>
        <dbReference type="ARBA" id="ARBA00032773"/>
    </source>
</evidence>
<keyword evidence="9 16" id="KW-0350">Heme biosynthesis</keyword>
<comment type="cofactor">
    <cofactor evidence="1 15">
        <name>pyridoxal 5'-phosphate</name>
        <dbReference type="ChEBI" id="CHEBI:597326"/>
    </cofactor>
</comment>
<accession>A0A429XKU6</accession>
<keyword evidence="19" id="KW-1185">Reference proteome</keyword>
<evidence type="ECO:0000256" key="14">
    <source>
        <dbReference type="ARBA" id="ARBA00047654"/>
    </source>
</evidence>
<dbReference type="FunFam" id="3.40.640.10:FF:000006">
    <property type="entry name" value="5-aminolevulinate synthase, mitochondrial"/>
    <property type="match status" value="1"/>
</dbReference>
<dbReference type="EC" id="2.3.1.37" evidence="5 16"/>
<dbReference type="GO" id="GO:0003870">
    <property type="term" value="F:5-aminolevulinate synthase activity"/>
    <property type="evidence" value="ECO:0007669"/>
    <property type="project" value="UniProtKB-EC"/>
</dbReference>
<evidence type="ECO:0000256" key="8">
    <source>
        <dbReference type="ARBA" id="ARBA00022898"/>
    </source>
</evidence>
<keyword evidence="7 16" id="KW-0808">Transferase</keyword>
<evidence type="ECO:0000256" key="15">
    <source>
        <dbReference type="RuleBase" id="RU003693"/>
    </source>
</evidence>
<comment type="similarity">
    <text evidence="3 15">Belongs to the class-II pyridoxal-phosphate-dependent aminotransferase family.</text>
</comment>
<evidence type="ECO:0000256" key="7">
    <source>
        <dbReference type="ARBA" id="ARBA00022679"/>
    </source>
</evidence>
<dbReference type="InterPro" id="IPR004839">
    <property type="entry name" value="Aminotransferase_I/II_large"/>
</dbReference>
<dbReference type="InterPro" id="IPR015421">
    <property type="entry name" value="PyrdxlP-dep_Trfase_major"/>
</dbReference>
<dbReference type="InterPro" id="IPR015422">
    <property type="entry name" value="PyrdxlP-dep_Trfase_small"/>
</dbReference>
<dbReference type="RefSeq" id="WP_126044741.1">
    <property type="nucleotide sequence ID" value="NZ_RXFM01000039.1"/>
</dbReference>
<gene>
    <name evidence="18" type="primary">hemA</name>
    <name evidence="18" type="ORF">EIC27_03415</name>
</gene>
<dbReference type="UniPathway" id="UPA00251">
    <property type="reaction ID" value="UER00375"/>
</dbReference>
<evidence type="ECO:0000256" key="4">
    <source>
        <dbReference type="ARBA" id="ARBA00011738"/>
    </source>
</evidence>
<dbReference type="InterPro" id="IPR050087">
    <property type="entry name" value="AON_synthase_class-II"/>
</dbReference>
<dbReference type="PANTHER" id="PTHR13693">
    <property type="entry name" value="CLASS II AMINOTRANSFERASE/8-AMINO-7-OXONONANOATE SYNTHASE"/>
    <property type="match status" value="1"/>
</dbReference>
<dbReference type="Gene3D" id="3.40.640.10">
    <property type="entry name" value="Type I PLP-dependent aspartate aminotransferase-like (Major domain)"/>
    <property type="match status" value="1"/>
</dbReference>
<evidence type="ECO:0000256" key="2">
    <source>
        <dbReference type="ARBA" id="ARBA00005029"/>
    </source>
</evidence>
<evidence type="ECO:0000313" key="19">
    <source>
        <dbReference type="Proteomes" id="UP000279470"/>
    </source>
</evidence>
<evidence type="ECO:0000256" key="1">
    <source>
        <dbReference type="ARBA" id="ARBA00001933"/>
    </source>
</evidence>
<evidence type="ECO:0000256" key="9">
    <source>
        <dbReference type="ARBA" id="ARBA00023133"/>
    </source>
</evidence>
<dbReference type="CDD" id="cd06454">
    <property type="entry name" value="KBL_like"/>
    <property type="match status" value="1"/>
</dbReference>
<reference evidence="19" key="1">
    <citation type="submission" date="2018-11" db="EMBL/GenBank/DDBJ databases">
        <title>Phylogenetic, genomic, and biogeographic characterization of a novel and ubiquitous marine invertebrate-associated Rickettsiales parasite, Candidatus Marinoinvertebrata rohwerii, gen. nov., sp. nov.</title>
        <authorList>
            <person name="Klinges J.G."/>
            <person name="Rosales S.M."/>
            <person name="Mcminds R."/>
            <person name="Shaver E.C."/>
            <person name="Shantz A."/>
            <person name="Peters E.C."/>
            <person name="Burkepile D.E."/>
            <person name="Silliman B.R."/>
            <person name="Vega Thurber R.L."/>
        </authorList>
    </citation>
    <scope>NUCLEOTIDE SEQUENCE [LARGE SCALE GENOMIC DNA]</scope>
    <source>
        <strain evidence="19">a_cerv_44</strain>
    </source>
</reference>
<sequence>MEKYFLSALSKIKSEGRYRVFTELKGNPANKVKAFSLKHNRDIDIWCSNDYLSMSKNEIVIDALAKGAYEFGVGSGGTRNISGTSDSIIKVENEISNLHNKESALVFTSGYIANQATLSTISKIIPNCVIFSDEDNHASIIYGIKESKLEKVIFKHNDMDDLENILKKYPYDCPKLIVFEAVYSMSGDVAPVGKLCELAEKYNALTYVDEVHSVGIYGKEGAGICEELGFQDKVDIIQGTFAKAYGVIGGYIASKYEIVDSIRSYSPGFIFTTSLPPAIANAIFASIKHLRKSNAEREKLKNIVSILKNKLINKGISFLENQTHIISIMINDAKLCNDVYTNLLKDHSIYVQGINFPTVPKGEERLRITANPFHTEEMVEKLVNSLYIVLSDYNIYCKKLKEVSVA</sequence>
<keyword evidence="8 15" id="KW-0663">Pyridoxal phosphate</keyword>
<comment type="subunit">
    <text evidence="4">Homodimer.</text>
</comment>
<dbReference type="GO" id="GO:0006782">
    <property type="term" value="P:protoporphyrinogen IX biosynthetic process"/>
    <property type="evidence" value="ECO:0007669"/>
    <property type="project" value="UniProtKB-UniRule"/>
</dbReference>
<evidence type="ECO:0000256" key="5">
    <source>
        <dbReference type="ARBA" id="ARBA00013257"/>
    </source>
</evidence>
<name>A0A429XKU6_9RICK</name>
<dbReference type="OrthoDB" id="9807157at2"/>
<dbReference type="SUPFAM" id="SSF53383">
    <property type="entry name" value="PLP-dependent transferases"/>
    <property type="match status" value="1"/>
</dbReference>
<evidence type="ECO:0000313" key="18">
    <source>
        <dbReference type="EMBL" id="RST66786.1"/>
    </source>
</evidence>
<comment type="pathway">
    <text evidence="2 16">Porphyrin-containing compound metabolism; protoporphyrin-IX biosynthesis; 5-aminolevulinate from glycine: step 1/1.</text>
</comment>
<organism evidence="18 19">
    <name type="scientific">Candidatus Aquarickettsia rohweri</name>
    <dbReference type="NCBI Taxonomy" id="2602574"/>
    <lineage>
        <taxon>Bacteria</taxon>
        <taxon>Pseudomonadati</taxon>
        <taxon>Pseudomonadota</taxon>
        <taxon>Alphaproteobacteria</taxon>
        <taxon>Rickettsiales</taxon>
        <taxon>Candidatus Midichloriaceae</taxon>
        <taxon>Candidatus Aquarickettsia</taxon>
    </lineage>
</organism>
<dbReference type="Proteomes" id="UP000279470">
    <property type="component" value="Unassembled WGS sequence"/>
</dbReference>
<protein>
    <recommendedName>
        <fullName evidence="6 16">5-aminolevulinate synthase</fullName>
        <ecNumber evidence="5 16">2.3.1.37</ecNumber>
    </recommendedName>
    <alternativeName>
        <fullName evidence="11 16">5-aminolevulinic acid synthase</fullName>
    </alternativeName>
    <alternativeName>
        <fullName evidence="12 16">Delta-ALA synthase</fullName>
    </alternativeName>
    <alternativeName>
        <fullName evidence="13 16">Delta-aminolevulinate synthase</fullName>
    </alternativeName>
</protein>